<dbReference type="Gene3D" id="3.30.530.20">
    <property type="match status" value="1"/>
</dbReference>
<dbReference type="InterPro" id="IPR052727">
    <property type="entry name" value="Rab4/Rab5_effector"/>
</dbReference>
<dbReference type="InterPro" id="IPR002913">
    <property type="entry name" value="START_lipid-bd_dom"/>
</dbReference>
<dbReference type="InterPro" id="IPR013083">
    <property type="entry name" value="Znf_RING/FYVE/PHD"/>
</dbReference>
<dbReference type="InterPro" id="IPR011011">
    <property type="entry name" value="Znf_FYVE_PHD"/>
</dbReference>
<evidence type="ECO:0000313" key="8">
    <source>
        <dbReference type="Proteomes" id="UP000481153"/>
    </source>
</evidence>
<dbReference type="PROSITE" id="PS50848">
    <property type="entry name" value="START"/>
    <property type="match status" value="1"/>
</dbReference>
<keyword evidence="8" id="KW-1185">Reference proteome</keyword>
<dbReference type="SUPFAM" id="SSF57903">
    <property type="entry name" value="FYVE/PHD zinc finger"/>
    <property type="match status" value="1"/>
</dbReference>
<evidence type="ECO:0000259" key="5">
    <source>
        <dbReference type="PROSITE" id="PS50178"/>
    </source>
</evidence>
<gene>
    <name evidence="7" type="ORF">Ae201684_016619</name>
</gene>
<feature type="domain" description="FYVE-type" evidence="5">
    <location>
        <begin position="264"/>
        <end position="317"/>
    </location>
</feature>
<accession>A0A6G0WCS3</accession>
<dbReference type="Proteomes" id="UP000481153">
    <property type="component" value="Unassembled WGS sequence"/>
</dbReference>
<proteinExistence type="predicted"/>
<dbReference type="Pfam" id="PF01363">
    <property type="entry name" value="FYVE"/>
    <property type="match status" value="1"/>
</dbReference>
<dbReference type="PANTHER" id="PTHR13510:SF44">
    <property type="entry name" value="RABENOSYN-5"/>
    <property type="match status" value="1"/>
</dbReference>
<dbReference type="VEuPathDB" id="FungiDB:AeMF1_003666"/>
<dbReference type="InterPro" id="IPR023393">
    <property type="entry name" value="START-like_dom_sf"/>
</dbReference>
<evidence type="ECO:0000256" key="3">
    <source>
        <dbReference type="ARBA" id="ARBA00022833"/>
    </source>
</evidence>
<keyword evidence="3" id="KW-0862">Zinc</keyword>
<evidence type="ECO:0000256" key="1">
    <source>
        <dbReference type="ARBA" id="ARBA00022723"/>
    </source>
</evidence>
<evidence type="ECO:0000256" key="4">
    <source>
        <dbReference type="PROSITE-ProRule" id="PRU00091"/>
    </source>
</evidence>
<dbReference type="SUPFAM" id="SSF55961">
    <property type="entry name" value="Bet v1-like"/>
    <property type="match status" value="1"/>
</dbReference>
<reference evidence="7 8" key="1">
    <citation type="submission" date="2019-07" db="EMBL/GenBank/DDBJ databases">
        <title>Genomics analysis of Aphanomyces spp. identifies a new class of oomycete effector associated with host adaptation.</title>
        <authorList>
            <person name="Gaulin E."/>
        </authorList>
    </citation>
    <scope>NUCLEOTIDE SEQUENCE [LARGE SCALE GENOMIC DNA]</scope>
    <source>
        <strain evidence="7 8">ATCC 201684</strain>
    </source>
</reference>
<evidence type="ECO:0000259" key="6">
    <source>
        <dbReference type="PROSITE" id="PS50848"/>
    </source>
</evidence>
<keyword evidence="2 4" id="KW-0863">Zinc-finger</keyword>
<dbReference type="Pfam" id="PF01852">
    <property type="entry name" value="START"/>
    <property type="match status" value="1"/>
</dbReference>
<dbReference type="InterPro" id="IPR000306">
    <property type="entry name" value="Znf_FYVE"/>
</dbReference>
<dbReference type="EMBL" id="VJMJ01000264">
    <property type="protein sequence ID" value="KAF0724745.1"/>
    <property type="molecule type" value="Genomic_DNA"/>
</dbReference>
<dbReference type="GO" id="GO:0008289">
    <property type="term" value="F:lipid binding"/>
    <property type="evidence" value="ECO:0007669"/>
    <property type="project" value="InterPro"/>
</dbReference>
<dbReference type="InterPro" id="IPR017455">
    <property type="entry name" value="Znf_FYVE-rel"/>
</dbReference>
<protein>
    <recommendedName>
        <fullName evidence="9">FYVE-type domain-containing protein</fullName>
    </recommendedName>
</protein>
<evidence type="ECO:0000313" key="7">
    <source>
        <dbReference type="EMBL" id="KAF0724745.1"/>
    </source>
</evidence>
<dbReference type="CDD" id="cd00065">
    <property type="entry name" value="FYVE_like_SF"/>
    <property type="match status" value="1"/>
</dbReference>
<evidence type="ECO:0000256" key="2">
    <source>
        <dbReference type="ARBA" id="ARBA00022771"/>
    </source>
</evidence>
<dbReference type="PANTHER" id="PTHR13510">
    <property type="entry name" value="FYVE-FINGER-CONTAINING RAB5 EFFECTOR PROTEIN RABENOSYN-5-RELATED"/>
    <property type="match status" value="1"/>
</dbReference>
<dbReference type="GO" id="GO:0008270">
    <property type="term" value="F:zinc ion binding"/>
    <property type="evidence" value="ECO:0007669"/>
    <property type="project" value="UniProtKB-KW"/>
</dbReference>
<evidence type="ECO:0008006" key="9">
    <source>
        <dbReference type="Google" id="ProtNLM"/>
    </source>
</evidence>
<dbReference type="PROSITE" id="PS50178">
    <property type="entry name" value="ZF_FYVE"/>
    <property type="match status" value="1"/>
</dbReference>
<name>A0A6G0WCS3_9STRA</name>
<dbReference type="Gene3D" id="3.30.40.10">
    <property type="entry name" value="Zinc/RING finger domain, C3HC4 (zinc finger)"/>
    <property type="match status" value="1"/>
</dbReference>
<keyword evidence="1" id="KW-0479">Metal-binding</keyword>
<organism evidence="7 8">
    <name type="scientific">Aphanomyces euteiches</name>
    <dbReference type="NCBI Taxonomy" id="100861"/>
    <lineage>
        <taxon>Eukaryota</taxon>
        <taxon>Sar</taxon>
        <taxon>Stramenopiles</taxon>
        <taxon>Oomycota</taxon>
        <taxon>Saprolegniomycetes</taxon>
        <taxon>Saprolegniales</taxon>
        <taxon>Verrucalvaceae</taxon>
        <taxon>Aphanomyces</taxon>
    </lineage>
</organism>
<comment type="caution">
    <text evidence="7">The sequence shown here is derived from an EMBL/GenBank/DDBJ whole genome shotgun (WGS) entry which is preliminary data.</text>
</comment>
<feature type="domain" description="START" evidence="6">
    <location>
        <begin position="146"/>
        <end position="228"/>
    </location>
</feature>
<sequence length="381" mass="42699">MPSFPLPRGFFQCSPLSPDELDQFAHLSSEVAVGCIINSRVANPALHWRLVDDVHEVQIYQGVDPAAPPRAAIWLGVTHIAATLDEIPSVNVAPDDATYKSAKKLTEKDMLLDCAHLYNIPTDSADTTVNLRWASIKFPMAGMTKPRDFCLLETQVRFTLDGFKGYAIATTSIELSCCPDFQEDLGLVRGRFYRTGTIYLESNRRGMLQVTRLVETDLGGSMPSWVIDLGQRNRMKSMRDLDRLFQERRLSATTFRTPVELVPKATRSKCYLCHRNFKLFGKTQCRKCGEVMCRSCSMSWIVHVSSFDVKVTICTSCSLAPRHDTLDGSVVYAPSTPSYCRQGETAASVSKFYRSRSQKSSPPMAYLDNSYKLEASTTCLY</sequence>
<dbReference type="AlphaFoldDB" id="A0A6G0WCS3"/>